<dbReference type="Proteomes" id="UP001233999">
    <property type="component" value="Unassembled WGS sequence"/>
</dbReference>
<dbReference type="PANTHER" id="PTHR15090:SF0">
    <property type="entry name" value="SEQUESTOSOME-1"/>
    <property type="match status" value="1"/>
</dbReference>
<accession>A0AAD8ABC4</accession>
<reference evidence="13" key="1">
    <citation type="journal article" date="2023" name="IScience">
        <title>Live-bearing cockroach genome reveals convergent evolutionary mechanisms linked to viviparity in insects and beyond.</title>
        <authorList>
            <person name="Fouks B."/>
            <person name="Harrison M.C."/>
            <person name="Mikhailova A.A."/>
            <person name="Marchal E."/>
            <person name="English S."/>
            <person name="Carruthers M."/>
            <person name="Jennings E.C."/>
            <person name="Chiamaka E.L."/>
            <person name="Frigard R.A."/>
            <person name="Pippel M."/>
            <person name="Attardo G.M."/>
            <person name="Benoit J.B."/>
            <person name="Bornberg-Bauer E."/>
            <person name="Tobe S.S."/>
        </authorList>
    </citation>
    <scope>NUCLEOTIDE SEQUENCE</scope>
    <source>
        <strain evidence="13">Stay&amp;Tobe</strain>
    </source>
</reference>
<dbReference type="SUPFAM" id="SSF46934">
    <property type="entry name" value="UBA-like"/>
    <property type="match status" value="1"/>
</dbReference>
<keyword evidence="3" id="KW-0963">Cytoplasm</keyword>
<dbReference type="PROSITE" id="PS01357">
    <property type="entry name" value="ZF_ZZ_1"/>
    <property type="match status" value="1"/>
</dbReference>
<dbReference type="FunFam" id="1.10.8.10:FF:000034">
    <property type="entry name" value="Sequestosome 1"/>
    <property type="match status" value="1"/>
</dbReference>
<dbReference type="InterPro" id="IPR015940">
    <property type="entry name" value="UBA"/>
</dbReference>
<evidence type="ECO:0000313" key="14">
    <source>
        <dbReference type="Proteomes" id="UP001233999"/>
    </source>
</evidence>
<dbReference type="CDD" id="cd14320">
    <property type="entry name" value="UBA_SQSTM"/>
    <property type="match status" value="1"/>
</dbReference>
<evidence type="ECO:0000256" key="6">
    <source>
        <dbReference type="ARBA" id="ARBA00022833"/>
    </source>
</evidence>
<evidence type="ECO:0000256" key="7">
    <source>
        <dbReference type="ARBA" id="ARBA00023242"/>
    </source>
</evidence>
<dbReference type="Pfam" id="PF00564">
    <property type="entry name" value="PB1"/>
    <property type="match status" value="1"/>
</dbReference>
<dbReference type="GO" id="GO:0008270">
    <property type="term" value="F:zinc ion binding"/>
    <property type="evidence" value="ECO:0007669"/>
    <property type="project" value="UniProtKB-KW"/>
</dbReference>
<dbReference type="SMART" id="SM00291">
    <property type="entry name" value="ZnF_ZZ"/>
    <property type="match status" value="1"/>
</dbReference>
<feature type="domain" description="ZZ-type" evidence="11">
    <location>
        <begin position="120"/>
        <end position="170"/>
    </location>
</feature>
<evidence type="ECO:0000256" key="3">
    <source>
        <dbReference type="ARBA" id="ARBA00022490"/>
    </source>
</evidence>
<dbReference type="GO" id="GO:0007032">
    <property type="term" value="P:endosome organization"/>
    <property type="evidence" value="ECO:0007669"/>
    <property type="project" value="TreeGrafter"/>
</dbReference>
<reference evidence="13" key="2">
    <citation type="submission" date="2023-05" db="EMBL/GenBank/DDBJ databases">
        <authorList>
            <person name="Fouks B."/>
        </authorList>
    </citation>
    <scope>NUCLEOTIDE SEQUENCE</scope>
    <source>
        <strain evidence="13">Stay&amp;Tobe</strain>
        <tissue evidence="13">Testes</tissue>
    </source>
</reference>
<keyword evidence="5 8" id="KW-0863">Zinc-finger</keyword>
<evidence type="ECO:0000256" key="1">
    <source>
        <dbReference type="ARBA" id="ARBA00004123"/>
    </source>
</evidence>
<dbReference type="GO" id="GO:0035973">
    <property type="term" value="P:aggrephagy"/>
    <property type="evidence" value="ECO:0007669"/>
    <property type="project" value="TreeGrafter"/>
</dbReference>
<keyword evidence="6" id="KW-0862">Zinc</keyword>
<proteinExistence type="predicted"/>
<dbReference type="PROSITE" id="PS51745">
    <property type="entry name" value="PB1"/>
    <property type="match status" value="1"/>
</dbReference>
<dbReference type="AlphaFoldDB" id="A0AAD8ABC4"/>
<dbReference type="SMART" id="SM00165">
    <property type="entry name" value="UBA"/>
    <property type="match status" value="1"/>
</dbReference>
<dbReference type="EMBL" id="JASPKZ010002332">
    <property type="protein sequence ID" value="KAJ9595531.1"/>
    <property type="molecule type" value="Genomic_DNA"/>
</dbReference>
<protein>
    <recommendedName>
        <fullName evidence="15">Sequestosome-1</fullName>
    </recommendedName>
</protein>
<evidence type="ECO:0000256" key="2">
    <source>
        <dbReference type="ARBA" id="ARBA00004496"/>
    </source>
</evidence>
<dbReference type="InterPro" id="IPR052260">
    <property type="entry name" value="Autophagy_Rcpt_SigReg"/>
</dbReference>
<dbReference type="GO" id="GO:0016235">
    <property type="term" value="C:aggresome"/>
    <property type="evidence" value="ECO:0007669"/>
    <property type="project" value="TreeGrafter"/>
</dbReference>
<name>A0AAD8ABC4_DIPPU</name>
<evidence type="ECO:0000256" key="4">
    <source>
        <dbReference type="ARBA" id="ARBA00022723"/>
    </source>
</evidence>
<dbReference type="InterPro" id="IPR000270">
    <property type="entry name" value="PB1_dom"/>
</dbReference>
<keyword evidence="4" id="KW-0479">Metal-binding</keyword>
<dbReference type="InterPro" id="IPR033741">
    <property type="entry name" value="SQSTM_UBA"/>
</dbReference>
<dbReference type="PROSITE" id="PS50135">
    <property type="entry name" value="ZF_ZZ_2"/>
    <property type="match status" value="1"/>
</dbReference>
<evidence type="ECO:0000313" key="13">
    <source>
        <dbReference type="EMBL" id="KAJ9595531.1"/>
    </source>
</evidence>
<organism evidence="13 14">
    <name type="scientific">Diploptera punctata</name>
    <name type="common">Pacific beetle cockroach</name>
    <dbReference type="NCBI Taxonomy" id="6984"/>
    <lineage>
        <taxon>Eukaryota</taxon>
        <taxon>Metazoa</taxon>
        <taxon>Ecdysozoa</taxon>
        <taxon>Arthropoda</taxon>
        <taxon>Hexapoda</taxon>
        <taxon>Insecta</taxon>
        <taxon>Pterygota</taxon>
        <taxon>Neoptera</taxon>
        <taxon>Polyneoptera</taxon>
        <taxon>Dictyoptera</taxon>
        <taxon>Blattodea</taxon>
        <taxon>Blaberoidea</taxon>
        <taxon>Blaberidae</taxon>
        <taxon>Diplopterinae</taxon>
        <taxon>Diploptera</taxon>
    </lineage>
</organism>
<evidence type="ECO:0008006" key="15">
    <source>
        <dbReference type="Google" id="ProtNLM"/>
    </source>
</evidence>
<dbReference type="Pfam" id="PF00569">
    <property type="entry name" value="ZZ"/>
    <property type="match status" value="1"/>
</dbReference>
<dbReference type="SMART" id="SM00666">
    <property type="entry name" value="PB1"/>
    <property type="match status" value="1"/>
</dbReference>
<dbReference type="GO" id="GO:0000423">
    <property type="term" value="P:mitophagy"/>
    <property type="evidence" value="ECO:0007669"/>
    <property type="project" value="TreeGrafter"/>
</dbReference>
<sequence length="426" mass="47594">MAYENSVSFKCYLHSEGLNEVRRFGVDKDVVCNFGYLKQKLQAVFPVLQGQDISVSWRDSDGDYVIISNDDELVIALTEQQADIRKLYVSVKPEEVQVDGDDPSLYDSQEKNSYYCRPHHVGVTCDGCKKEVEGFRYKCIQCPDFDLCATCEGKGLHAEHYMIRMPVPTNWIKIYTLGMVSLRELNMQYELIWIKVPSFYSQERPHFVKHQHPLGDLIGDLLVDIMEDLIGGLMEDIIGDLMEHILEDIPGDLMGDNTDKQTSKEQSGVLVMESTADTSAESNAAATTEQTGTTAATTSATTGAVSKESTVTTSVFCNPLSSFMSQRPMHPPFPPRPHFGPQHIHPHMHPSPLHPPHFAHPFMQSPPNAPEPMQEEPNVSPHIAEAVERMMSMGFSNEGGWLTQLLEAKNGDISKALDVLQPVKKS</sequence>
<evidence type="ECO:0000256" key="8">
    <source>
        <dbReference type="PROSITE-ProRule" id="PRU00228"/>
    </source>
</evidence>
<dbReference type="InterPro" id="IPR053793">
    <property type="entry name" value="PB1-like"/>
</dbReference>
<evidence type="ECO:0000259" key="12">
    <source>
        <dbReference type="PROSITE" id="PS51745"/>
    </source>
</evidence>
<dbReference type="Gene3D" id="1.10.8.10">
    <property type="entry name" value="DNA helicase RuvA subunit, C-terminal domain"/>
    <property type="match status" value="1"/>
</dbReference>
<feature type="compositionally biased region" description="Low complexity" evidence="9">
    <location>
        <begin position="275"/>
        <end position="304"/>
    </location>
</feature>
<dbReference type="GO" id="GO:0005634">
    <property type="term" value="C:nucleus"/>
    <property type="evidence" value="ECO:0007669"/>
    <property type="project" value="UniProtKB-SubCell"/>
</dbReference>
<dbReference type="CDD" id="cd02340">
    <property type="entry name" value="ZZ_NBR1_like"/>
    <property type="match status" value="1"/>
</dbReference>
<evidence type="ECO:0000256" key="5">
    <source>
        <dbReference type="ARBA" id="ARBA00022771"/>
    </source>
</evidence>
<dbReference type="SUPFAM" id="SSF57850">
    <property type="entry name" value="RING/U-box"/>
    <property type="match status" value="1"/>
</dbReference>
<dbReference type="PANTHER" id="PTHR15090">
    <property type="entry name" value="SEQUESTOSOME 1-RELATED"/>
    <property type="match status" value="1"/>
</dbReference>
<comment type="caution">
    <text evidence="13">The sequence shown here is derived from an EMBL/GenBank/DDBJ whole genome shotgun (WGS) entry which is preliminary data.</text>
</comment>
<dbReference type="FunFam" id="3.10.20.90:FF:000320">
    <property type="entry name" value="Predicted protein"/>
    <property type="match status" value="1"/>
</dbReference>
<evidence type="ECO:0000259" key="11">
    <source>
        <dbReference type="PROSITE" id="PS50135"/>
    </source>
</evidence>
<dbReference type="Gene3D" id="3.30.60.90">
    <property type="match status" value="1"/>
</dbReference>
<dbReference type="InterPro" id="IPR043145">
    <property type="entry name" value="Znf_ZZ_sf"/>
</dbReference>
<dbReference type="PROSITE" id="PS50030">
    <property type="entry name" value="UBA"/>
    <property type="match status" value="1"/>
</dbReference>
<dbReference type="GO" id="GO:0070530">
    <property type="term" value="F:K63-linked polyubiquitin modification-dependent protein binding"/>
    <property type="evidence" value="ECO:0007669"/>
    <property type="project" value="TreeGrafter"/>
</dbReference>
<comment type="subcellular location">
    <subcellularLocation>
        <location evidence="2">Cytoplasm</location>
    </subcellularLocation>
    <subcellularLocation>
        <location evidence="1">Nucleus</location>
    </subcellularLocation>
</comment>
<evidence type="ECO:0000256" key="9">
    <source>
        <dbReference type="SAM" id="MobiDB-lite"/>
    </source>
</evidence>
<dbReference type="SUPFAM" id="SSF54277">
    <property type="entry name" value="CAD &amp; PB1 domains"/>
    <property type="match status" value="1"/>
</dbReference>
<keyword evidence="7" id="KW-0539">Nucleus</keyword>
<dbReference type="Gene3D" id="3.10.20.90">
    <property type="entry name" value="Phosphatidylinositol 3-kinase Catalytic Subunit, Chain A, domain 1"/>
    <property type="match status" value="1"/>
</dbReference>
<feature type="domain" description="UBA" evidence="10">
    <location>
        <begin position="372"/>
        <end position="420"/>
    </location>
</feature>
<feature type="region of interest" description="Disordered" evidence="9">
    <location>
        <begin position="275"/>
        <end position="310"/>
    </location>
</feature>
<feature type="domain" description="PB1" evidence="12">
    <location>
        <begin position="6"/>
        <end position="94"/>
    </location>
</feature>
<keyword evidence="14" id="KW-1185">Reference proteome</keyword>
<evidence type="ECO:0000259" key="10">
    <source>
        <dbReference type="PROSITE" id="PS50030"/>
    </source>
</evidence>
<dbReference type="Pfam" id="PF16577">
    <property type="entry name" value="UBA_5"/>
    <property type="match status" value="1"/>
</dbReference>
<gene>
    <name evidence="13" type="ORF">L9F63_013296</name>
</gene>
<dbReference type="InterPro" id="IPR009060">
    <property type="entry name" value="UBA-like_sf"/>
</dbReference>
<dbReference type="GO" id="GO:0044753">
    <property type="term" value="C:amphisome"/>
    <property type="evidence" value="ECO:0007669"/>
    <property type="project" value="TreeGrafter"/>
</dbReference>
<dbReference type="GO" id="GO:0005080">
    <property type="term" value="F:protein kinase C binding"/>
    <property type="evidence" value="ECO:0007669"/>
    <property type="project" value="TreeGrafter"/>
</dbReference>
<dbReference type="InterPro" id="IPR000433">
    <property type="entry name" value="Znf_ZZ"/>
</dbReference>